<evidence type="ECO:0000256" key="4">
    <source>
        <dbReference type="ARBA" id="ARBA00022741"/>
    </source>
</evidence>
<dbReference type="GO" id="GO:0005085">
    <property type="term" value="F:guanyl-nucleotide exchange factor activity"/>
    <property type="evidence" value="ECO:0007669"/>
    <property type="project" value="InterPro"/>
</dbReference>
<feature type="region of interest" description="Disordered" evidence="10">
    <location>
        <begin position="397"/>
        <end position="418"/>
    </location>
</feature>
<dbReference type="OrthoDB" id="63267at2759"/>
<evidence type="ECO:0000256" key="6">
    <source>
        <dbReference type="ARBA" id="ARBA00022840"/>
    </source>
</evidence>
<dbReference type="CDD" id="cd05580">
    <property type="entry name" value="STKc_PKA_like"/>
    <property type="match status" value="1"/>
</dbReference>
<dbReference type="OMA" id="CIARMEQ"/>
<dbReference type="EMBL" id="LT554468">
    <property type="protein sequence ID" value="SAM05680.1"/>
    <property type="molecule type" value="Genomic_DNA"/>
</dbReference>
<evidence type="ECO:0000256" key="9">
    <source>
        <dbReference type="PROSITE-ProRule" id="PRU10141"/>
    </source>
</evidence>
<dbReference type="PROSITE" id="PS51285">
    <property type="entry name" value="AGC_KINASE_CTER"/>
    <property type="match status" value="1"/>
</dbReference>
<dbReference type="AlphaFoldDB" id="A0A168QWJ9"/>
<dbReference type="EC" id="2.7.11.11" evidence="1"/>
<feature type="domain" description="Protein kinase" evidence="12">
    <location>
        <begin position="110"/>
        <end position="364"/>
    </location>
</feature>
<dbReference type="SMART" id="SM00220">
    <property type="entry name" value="S_TKc"/>
    <property type="match status" value="1"/>
</dbReference>
<dbReference type="Proteomes" id="UP000078561">
    <property type="component" value="Unassembled WGS sequence"/>
</dbReference>
<dbReference type="PANTHER" id="PTHR24353">
    <property type="entry name" value="CYCLIC NUCLEOTIDE-DEPENDENT PROTEIN KINASE"/>
    <property type="match status" value="1"/>
</dbReference>
<feature type="compositionally biased region" description="Acidic residues" evidence="10">
    <location>
        <begin position="401"/>
        <end position="410"/>
    </location>
</feature>
<dbReference type="SMART" id="SM00325">
    <property type="entry name" value="RhoGEF"/>
    <property type="match status" value="1"/>
</dbReference>
<dbReference type="Gene3D" id="1.20.900.10">
    <property type="entry name" value="Dbl homology (DH) domain"/>
    <property type="match status" value="1"/>
</dbReference>
<evidence type="ECO:0000256" key="1">
    <source>
        <dbReference type="ARBA" id="ARBA00012444"/>
    </source>
</evidence>
<comment type="catalytic activity">
    <reaction evidence="8">
        <text>L-seryl-[protein] + ATP = O-phospho-L-seryl-[protein] + ADP + H(+)</text>
        <dbReference type="Rhea" id="RHEA:17989"/>
        <dbReference type="Rhea" id="RHEA-COMP:9863"/>
        <dbReference type="Rhea" id="RHEA-COMP:11604"/>
        <dbReference type="ChEBI" id="CHEBI:15378"/>
        <dbReference type="ChEBI" id="CHEBI:29999"/>
        <dbReference type="ChEBI" id="CHEBI:30616"/>
        <dbReference type="ChEBI" id="CHEBI:83421"/>
        <dbReference type="ChEBI" id="CHEBI:456216"/>
        <dbReference type="EC" id="2.7.11.11"/>
    </reaction>
</comment>
<dbReference type="FunFam" id="3.30.200.20:FF:000042">
    <property type="entry name" value="Aurora kinase A"/>
    <property type="match status" value="1"/>
</dbReference>
<feature type="domain" description="DH" evidence="11">
    <location>
        <begin position="677"/>
        <end position="866"/>
    </location>
</feature>
<dbReference type="InterPro" id="IPR000961">
    <property type="entry name" value="AGC-kinase_C"/>
</dbReference>
<name>A0A168QWJ9_ABSGL</name>
<dbReference type="InterPro" id="IPR035899">
    <property type="entry name" value="DBL_dom_sf"/>
</dbReference>
<dbReference type="InterPro" id="IPR017441">
    <property type="entry name" value="Protein_kinase_ATP_BS"/>
</dbReference>
<dbReference type="SUPFAM" id="SSF56112">
    <property type="entry name" value="Protein kinase-like (PK-like)"/>
    <property type="match status" value="1"/>
</dbReference>
<feature type="compositionally biased region" description="Polar residues" evidence="10">
    <location>
        <begin position="538"/>
        <end position="562"/>
    </location>
</feature>
<dbReference type="InterPro" id="IPR001331">
    <property type="entry name" value="GDS_CDC24_CS"/>
</dbReference>
<feature type="region of interest" description="Disordered" evidence="10">
    <location>
        <begin position="449"/>
        <end position="603"/>
    </location>
</feature>
<protein>
    <recommendedName>
        <fullName evidence="1">cAMP-dependent protein kinase</fullName>
        <ecNumber evidence="1">2.7.11.11</ecNumber>
    </recommendedName>
</protein>
<evidence type="ECO:0000313" key="15">
    <source>
        <dbReference type="Proteomes" id="UP000078561"/>
    </source>
</evidence>
<dbReference type="PROSITE" id="PS00108">
    <property type="entry name" value="PROTEIN_KINASE_ST"/>
    <property type="match status" value="1"/>
</dbReference>
<keyword evidence="15" id="KW-1185">Reference proteome</keyword>
<dbReference type="PROSITE" id="PS00107">
    <property type="entry name" value="PROTEIN_KINASE_ATP"/>
    <property type="match status" value="1"/>
</dbReference>
<evidence type="ECO:0000256" key="3">
    <source>
        <dbReference type="ARBA" id="ARBA00022679"/>
    </source>
</evidence>
<keyword evidence="6 9" id="KW-0067">ATP-binding</keyword>
<proteinExistence type="predicted"/>
<evidence type="ECO:0000256" key="2">
    <source>
        <dbReference type="ARBA" id="ARBA00022527"/>
    </source>
</evidence>
<organism evidence="14">
    <name type="scientific">Absidia glauca</name>
    <name type="common">Pin mould</name>
    <dbReference type="NCBI Taxonomy" id="4829"/>
    <lineage>
        <taxon>Eukaryota</taxon>
        <taxon>Fungi</taxon>
        <taxon>Fungi incertae sedis</taxon>
        <taxon>Mucoromycota</taxon>
        <taxon>Mucoromycotina</taxon>
        <taxon>Mucoromycetes</taxon>
        <taxon>Mucorales</taxon>
        <taxon>Cunninghamellaceae</taxon>
        <taxon>Absidia</taxon>
    </lineage>
</organism>
<feature type="region of interest" description="Disordered" evidence="10">
    <location>
        <begin position="21"/>
        <end position="45"/>
    </location>
</feature>
<dbReference type="InterPro" id="IPR000219">
    <property type="entry name" value="DH_dom"/>
</dbReference>
<feature type="compositionally biased region" description="Polar residues" evidence="10">
    <location>
        <begin position="584"/>
        <end position="603"/>
    </location>
</feature>
<dbReference type="GO" id="GO:0035556">
    <property type="term" value="P:intracellular signal transduction"/>
    <property type="evidence" value="ECO:0007669"/>
    <property type="project" value="InterPro"/>
</dbReference>
<dbReference type="InterPro" id="IPR011009">
    <property type="entry name" value="Kinase-like_dom_sf"/>
</dbReference>
<dbReference type="GO" id="GO:0004691">
    <property type="term" value="F:cAMP-dependent protein kinase activity"/>
    <property type="evidence" value="ECO:0007669"/>
    <property type="project" value="UniProtKB-EC"/>
</dbReference>
<feature type="compositionally biased region" description="Polar residues" evidence="10">
    <location>
        <begin position="27"/>
        <end position="45"/>
    </location>
</feature>
<dbReference type="PANTHER" id="PTHR24353:SF37">
    <property type="entry name" value="CAMP-DEPENDENT PROTEIN KINASE CATALYTIC SUBUNIT PRKX"/>
    <property type="match status" value="1"/>
</dbReference>
<gene>
    <name evidence="14" type="primary">ABSGL_11555.1 scaffold 12295</name>
</gene>
<dbReference type="InterPro" id="IPR000719">
    <property type="entry name" value="Prot_kinase_dom"/>
</dbReference>
<evidence type="ECO:0000256" key="10">
    <source>
        <dbReference type="SAM" id="MobiDB-lite"/>
    </source>
</evidence>
<comment type="catalytic activity">
    <reaction evidence="7">
        <text>L-threonyl-[protein] + ATP = O-phospho-L-threonyl-[protein] + ADP + H(+)</text>
        <dbReference type="Rhea" id="RHEA:46608"/>
        <dbReference type="Rhea" id="RHEA-COMP:11060"/>
        <dbReference type="Rhea" id="RHEA-COMP:11605"/>
        <dbReference type="ChEBI" id="CHEBI:15378"/>
        <dbReference type="ChEBI" id="CHEBI:30013"/>
        <dbReference type="ChEBI" id="CHEBI:30616"/>
        <dbReference type="ChEBI" id="CHEBI:61977"/>
        <dbReference type="ChEBI" id="CHEBI:456216"/>
        <dbReference type="EC" id="2.7.11.11"/>
    </reaction>
</comment>
<reference evidence="14" key="1">
    <citation type="submission" date="2016-04" db="EMBL/GenBank/DDBJ databases">
        <authorList>
            <person name="Evans L.H."/>
            <person name="Alamgir A."/>
            <person name="Owens N."/>
            <person name="Weber N.D."/>
            <person name="Virtaneva K."/>
            <person name="Barbian K."/>
            <person name="Babar A."/>
            <person name="Rosenke K."/>
        </authorList>
    </citation>
    <scope>NUCLEOTIDE SEQUENCE [LARGE SCALE GENOMIC DNA]</scope>
    <source>
        <strain evidence="14">CBS 101.48</strain>
    </source>
</reference>
<accession>A0A168QWJ9</accession>
<evidence type="ECO:0000256" key="8">
    <source>
        <dbReference type="ARBA" id="ARBA00047454"/>
    </source>
</evidence>
<evidence type="ECO:0000259" key="12">
    <source>
        <dbReference type="PROSITE" id="PS50011"/>
    </source>
</evidence>
<dbReference type="Pfam" id="PF00069">
    <property type="entry name" value="Pkinase"/>
    <property type="match status" value="1"/>
</dbReference>
<dbReference type="Gene3D" id="3.30.200.20">
    <property type="entry name" value="Phosphorylase Kinase, domain 1"/>
    <property type="match status" value="1"/>
</dbReference>
<dbReference type="GO" id="GO:0005952">
    <property type="term" value="C:cAMP-dependent protein kinase complex"/>
    <property type="evidence" value="ECO:0007669"/>
    <property type="project" value="TreeGrafter"/>
</dbReference>
<keyword evidence="3" id="KW-0808">Transferase</keyword>
<sequence>MPLRFLSTLVDSLLRRRNSSNDRFDYTETNSSAPSQKPPSTNSITFSSTVTIQGLFSKKSDDTADTNTVASWGNHDAKNWLAHQEQLDYWNQQPSVFEQDISLTKNVKDYKLLDTLGTGTFGRVYLAKERTKSKVYAVKVLKKADVVRLKQVEHINSERYVLSHVAFPFIVELYCTFQDQHCLYMVMGYVQGGELFRHLRKAGRFGNDTTRFYAAEIILAIEYLHSKDIIYRDLKPENLLLDREGHIKITDFGFAKTVTDRTWTLCGTPEYLAPEIIQSKGHGKAVDYWALGVLIFEMLAGYPPFYDDNHFGIYERILGGKVQYPGYLESSAKDLLKRLLVIDRTRRLGNLKGGADDVKMHKWLRGTDWLGLLKKTTRAPLIPAYSSDQDTSNFEKYPAEAEQDPSDGNDDPYKNLTMTPLPPPYLSLSFEAVEARLWATDTINNVFTGSTNDQLLPSPPIYEKPLPPTPPEAIFDPSYFHSGSHTLMDRSATPLQRSSLRRRRHTTSLSSSSSSSSYTTSSSASSSAFSSEKHQLEPDSNGSSPITFSPASSMSDCLSLSGYSDPGAKHNTHHNGKQQKQQRHSPPSATSMSLPTSPSRMLSRRSTITHHLKRHWALDDSATSSSVRRLFTSEQLLKERKALDVWRKTLHGYLLDSAYKIPAPRHTKDSPRLAYCIVSEMLATEETYLGHLLVLKQVFVDSFLQTFQNRYMIRDLQTIFSHIPQLITLSSSLVRRWYTFIEQRTHYVEGKIMVKDNNTQDIGKTFCDLEDEFKVYTYYAVHYAKAQKCIARMEQKPSYQQWMHSVLQNKEIKRMGLADYLIAPIQRITRHCLLVKDLMKHTKGQDVELERALKYLTALAVAMNNCQQ</sequence>
<dbReference type="SUPFAM" id="SSF48065">
    <property type="entry name" value="DBL homology domain (DH-domain)"/>
    <property type="match status" value="1"/>
</dbReference>
<dbReference type="FunFam" id="1.10.510.10:FF:000005">
    <property type="entry name" value="cAMP-dependent protein kinase catalytic subunit alpha"/>
    <property type="match status" value="1"/>
</dbReference>
<dbReference type="Gene3D" id="1.10.510.10">
    <property type="entry name" value="Transferase(Phosphotransferase) domain 1"/>
    <property type="match status" value="1"/>
</dbReference>
<dbReference type="STRING" id="4829.A0A168QWJ9"/>
<dbReference type="Pfam" id="PF00621">
    <property type="entry name" value="RhoGEF"/>
    <property type="match status" value="1"/>
</dbReference>
<evidence type="ECO:0000256" key="5">
    <source>
        <dbReference type="ARBA" id="ARBA00022777"/>
    </source>
</evidence>
<dbReference type="GO" id="GO:0005829">
    <property type="term" value="C:cytosol"/>
    <property type="evidence" value="ECO:0007669"/>
    <property type="project" value="TreeGrafter"/>
</dbReference>
<dbReference type="SMART" id="SM00133">
    <property type="entry name" value="S_TK_X"/>
    <property type="match status" value="1"/>
</dbReference>
<feature type="compositionally biased region" description="Pro residues" evidence="10">
    <location>
        <begin position="457"/>
        <end position="471"/>
    </location>
</feature>
<evidence type="ECO:0000256" key="7">
    <source>
        <dbReference type="ARBA" id="ARBA00047292"/>
    </source>
</evidence>
<feature type="compositionally biased region" description="Basic residues" evidence="10">
    <location>
        <begin position="570"/>
        <end position="583"/>
    </location>
</feature>
<keyword evidence="2" id="KW-0723">Serine/threonine-protein kinase</keyword>
<feature type="compositionally biased region" description="Low complexity" evidence="10">
    <location>
        <begin position="507"/>
        <end position="530"/>
    </location>
</feature>
<evidence type="ECO:0000259" key="11">
    <source>
        <dbReference type="PROSITE" id="PS50010"/>
    </source>
</evidence>
<dbReference type="GO" id="GO:0005524">
    <property type="term" value="F:ATP binding"/>
    <property type="evidence" value="ECO:0007669"/>
    <property type="project" value="UniProtKB-UniRule"/>
</dbReference>
<dbReference type="CDD" id="cd00160">
    <property type="entry name" value="RhoGEF"/>
    <property type="match status" value="1"/>
</dbReference>
<evidence type="ECO:0000313" key="14">
    <source>
        <dbReference type="EMBL" id="SAM05680.1"/>
    </source>
</evidence>
<dbReference type="GO" id="GO:0009653">
    <property type="term" value="P:anatomical structure morphogenesis"/>
    <property type="evidence" value="ECO:0007669"/>
    <property type="project" value="UniProtKB-ARBA"/>
</dbReference>
<dbReference type="PROSITE" id="PS50010">
    <property type="entry name" value="DH_2"/>
    <property type="match status" value="1"/>
</dbReference>
<dbReference type="PROSITE" id="PS00741">
    <property type="entry name" value="DH_1"/>
    <property type="match status" value="1"/>
</dbReference>
<feature type="domain" description="AGC-kinase C-terminal" evidence="13">
    <location>
        <begin position="365"/>
        <end position="428"/>
    </location>
</feature>
<keyword evidence="4 9" id="KW-0547">Nucleotide-binding</keyword>
<feature type="binding site" evidence="9">
    <location>
        <position position="139"/>
    </location>
    <ligand>
        <name>ATP</name>
        <dbReference type="ChEBI" id="CHEBI:30616"/>
    </ligand>
</feature>
<keyword evidence="5" id="KW-0418">Kinase</keyword>
<evidence type="ECO:0000259" key="13">
    <source>
        <dbReference type="PROSITE" id="PS51285"/>
    </source>
</evidence>
<dbReference type="InterPro" id="IPR008271">
    <property type="entry name" value="Ser/Thr_kinase_AS"/>
</dbReference>
<dbReference type="InParanoid" id="A0A168QWJ9"/>
<dbReference type="PROSITE" id="PS50011">
    <property type="entry name" value="PROTEIN_KINASE_DOM"/>
    <property type="match status" value="1"/>
</dbReference>